<evidence type="ECO:0000256" key="1">
    <source>
        <dbReference type="SAM" id="MobiDB-lite"/>
    </source>
</evidence>
<dbReference type="AlphaFoldDB" id="A0A8K0JUR3"/>
<name>A0A8K0JUR3_LADFU</name>
<feature type="compositionally biased region" description="Polar residues" evidence="1">
    <location>
        <begin position="468"/>
        <end position="485"/>
    </location>
</feature>
<proteinExistence type="predicted"/>
<evidence type="ECO:0000313" key="2">
    <source>
        <dbReference type="EMBL" id="KAG8222818.1"/>
    </source>
</evidence>
<sequence>SPSVRSSLSVRRSHSRHDSQSDVARVDANVVQKSTDTFRKSFDSGLPTSRSHISRDSSSNIKEADAELCRISMVDIGIGTDPEGFAAEDLRSKAARASLIDAGVGSDLELALVSTGVGTKSIDSLASVDKFRKLSTANIEVETLSADKTEQKYSLSPTDLGKREDVVSTLVDTGMMTEPDALPQGVKDVNEITRADMGVGTHSTIFLKEYGEEIHADKEKERASPNDSISTSISQNRDMTPKMAFTQIDTEKTIFTRNMSVGSMTSRIDVKHTAVRVKNVSVGCGRSVADLGRTTVNINSVSVACGSSTTDADSLIDPSQEDNLGRKKRRKLRFVAVTEDELSSKEFKTMKIRALRDCNKTEEPDWSSKRLIRSTKKLDSAAGADLTHYLQMKKSLDGTMEIPHHTHTTKNLRFHIHNSKGDIVGYGELDNNSISTHKDDLRVNPEKVMMMKRTEFDRYSVRHPISNRGETYSRSLSSGTRSHTPTPEVHRKIPKEKVGTVWAVARIDEFDRGKRTMEIVSTDVKKPTELKTHRGGKYDKEVYVLVPPSKRPSKK</sequence>
<accession>A0A8K0JUR3</accession>
<feature type="compositionally biased region" description="Polar residues" evidence="1">
    <location>
        <begin position="225"/>
        <end position="236"/>
    </location>
</feature>
<reference evidence="2" key="2">
    <citation type="submission" date="2017-10" db="EMBL/GenBank/DDBJ databases">
        <title>Ladona fulva Genome sequencing and assembly.</title>
        <authorList>
            <person name="Murali S."/>
            <person name="Richards S."/>
            <person name="Bandaranaike D."/>
            <person name="Bellair M."/>
            <person name="Blankenburg K."/>
            <person name="Chao H."/>
            <person name="Dinh H."/>
            <person name="Doddapaneni H."/>
            <person name="Dugan-Rocha S."/>
            <person name="Elkadiri S."/>
            <person name="Gnanaolivu R."/>
            <person name="Hernandez B."/>
            <person name="Skinner E."/>
            <person name="Javaid M."/>
            <person name="Lee S."/>
            <person name="Li M."/>
            <person name="Ming W."/>
            <person name="Munidasa M."/>
            <person name="Muniz J."/>
            <person name="Nguyen L."/>
            <person name="Hughes D."/>
            <person name="Osuji N."/>
            <person name="Pu L.-L."/>
            <person name="Puazo M."/>
            <person name="Qu C."/>
            <person name="Quiroz J."/>
            <person name="Raj R."/>
            <person name="Weissenberger G."/>
            <person name="Xin Y."/>
            <person name="Zou X."/>
            <person name="Han Y."/>
            <person name="Worley K."/>
            <person name="Muzny D."/>
            <person name="Gibbs R."/>
        </authorList>
    </citation>
    <scope>NUCLEOTIDE SEQUENCE</scope>
    <source>
        <strain evidence="2">Sampled in the wild</strain>
    </source>
</reference>
<evidence type="ECO:0000313" key="3">
    <source>
        <dbReference type="Proteomes" id="UP000792457"/>
    </source>
</evidence>
<dbReference type="Proteomes" id="UP000792457">
    <property type="component" value="Unassembled WGS sequence"/>
</dbReference>
<organism evidence="2 3">
    <name type="scientific">Ladona fulva</name>
    <name type="common">Scarce chaser dragonfly</name>
    <name type="synonym">Libellula fulva</name>
    <dbReference type="NCBI Taxonomy" id="123851"/>
    <lineage>
        <taxon>Eukaryota</taxon>
        <taxon>Metazoa</taxon>
        <taxon>Ecdysozoa</taxon>
        <taxon>Arthropoda</taxon>
        <taxon>Hexapoda</taxon>
        <taxon>Insecta</taxon>
        <taxon>Pterygota</taxon>
        <taxon>Palaeoptera</taxon>
        <taxon>Odonata</taxon>
        <taxon>Epiprocta</taxon>
        <taxon>Anisoptera</taxon>
        <taxon>Libelluloidea</taxon>
        <taxon>Libellulidae</taxon>
        <taxon>Ladona</taxon>
    </lineage>
</organism>
<protein>
    <submittedName>
        <fullName evidence="2">Uncharacterized protein</fullName>
    </submittedName>
</protein>
<feature type="non-terminal residue" evidence="2">
    <location>
        <position position="1"/>
    </location>
</feature>
<comment type="caution">
    <text evidence="2">The sequence shown here is derived from an EMBL/GenBank/DDBJ whole genome shotgun (WGS) entry which is preliminary data.</text>
</comment>
<feature type="region of interest" description="Disordered" evidence="1">
    <location>
        <begin position="1"/>
        <end position="59"/>
    </location>
</feature>
<feature type="region of interest" description="Disordered" evidence="1">
    <location>
        <begin position="467"/>
        <end position="490"/>
    </location>
</feature>
<keyword evidence="3" id="KW-1185">Reference proteome</keyword>
<feature type="compositionally biased region" description="Low complexity" evidence="1">
    <location>
        <begin position="1"/>
        <end position="10"/>
    </location>
</feature>
<gene>
    <name evidence="2" type="ORF">J437_LFUL005024</name>
</gene>
<dbReference type="EMBL" id="KZ308144">
    <property type="protein sequence ID" value="KAG8222818.1"/>
    <property type="molecule type" value="Genomic_DNA"/>
</dbReference>
<feature type="region of interest" description="Disordered" evidence="1">
    <location>
        <begin position="216"/>
        <end position="236"/>
    </location>
</feature>
<reference evidence="2" key="1">
    <citation type="submission" date="2013-04" db="EMBL/GenBank/DDBJ databases">
        <authorList>
            <person name="Qu J."/>
            <person name="Murali S.C."/>
            <person name="Bandaranaike D."/>
            <person name="Bellair M."/>
            <person name="Blankenburg K."/>
            <person name="Chao H."/>
            <person name="Dinh H."/>
            <person name="Doddapaneni H."/>
            <person name="Downs B."/>
            <person name="Dugan-Rocha S."/>
            <person name="Elkadiri S."/>
            <person name="Gnanaolivu R.D."/>
            <person name="Hernandez B."/>
            <person name="Javaid M."/>
            <person name="Jayaseelan J.C."/>
            <person name="Lee S."/>
            <person name="Li M."/>
            <person name="Ming W."/>
            <person name="Munidasa M."/>
            <person name="Muniz J."/>
            <person name="Nguyen L."/>
            <person name="Ongeri F."/>
            <person name="Osuji N."/>
            <person name="Pu L.-L."/>
            <person name="Puazo M."/>
            <person name="Qu C."/>
            <person name="Quiroz J."/>
            <person name="Raj R."/>
            <person name="Weissenberger G."/>
            <person name="Xin Y."/>
            <person name="Zou X."/>
            <person name="Han Y."/>
            <person name="Richards S."/>
            <person name="Worley K."/>
            <person name="Muzny D."/>
            <person name="Gibbs R."/>
        </authorList>
    </citation>
    <scope>NUCLEOTIDE SEQUENCE</scope>
    <source>
        <strain evidence="2">Sampled in the wild</strain>
    </source>
</reference>